<dbReference type="GO" id="GO:0005886">
    <property type="term" value="C:plasma membrane"/>
    <property type="evidence" value="ECO:0007669"/>
    <property type="project" value="UniProtKB-SubCell"/>
</dbReference>
<feature type="transmembrane region" description="Helical" evidence="7">
    <location>
        <begin position="111"/>
        <end position="129"/>
    </location>
</feature>
<dbReference type="GO" id="GO:0071555">
    <property type="term" value="P:cell wall organization"/>
    <property type="evidence" value="ECO:0007669"/>
    <property type="project" value="UniProtKB-KW"/>
</dbReference>
<dbReference type="PANTHER" id="PTHR22926:SF5">
    <property type="entry name" value="PHOSPHO-N-ACETYLMURAMOYL-PENTAPEPTIDE-TRANSFERASE HOMOLOG"/>
    <property type="match status" value="1"/>
</dbReference>
<evidence type="ECO:0000256" key="2">
    <source>
        <dbReference type="ARBA" id="ARBA00005583"/>
    </source>
</evidence>
<keyword evidence="7" id="KW-1003">Cell membrane</keyword>
<accession>A0A1T4M5L3</accession>
<evidence type="ECO:0000256" key="8">
    <source>
        <dbReference type="NCBIfam" id="TIGR00445"/>
    </source>
</evidence>
<feature type="transmembrane region" description="Helical" evidence="7">
    <location>
        <begin position="175"/>
        <end position="192"/>
    </location>
</feature>
<dbReference type="UniPathway" id="UPA00219"/>
<keyword evidence="7" id="KW-0573">Peptidoglycan synthesis</keyword>
<feature type="transmembrane region" description="Helical" evidence="7">
    <location>
        <begin position="198"/>
        <end position="216"/>
    </location>
</feature>
<dbReference type="GO" id="GO:0009252">
    <property type="term" value="P:peptidoglycan biosynthetic process"/>
    <property type="evidence" value="ECO:0007669"/>
    <property type="project" value="UniProtKB-UniRule"/>
</dbReference>
<comment type="pathway">
    <text evidence="7">Cell wall biogenesis; peptidoglycan biosynthesis.</text>
</comment>
<dbReference type="GO" id="GO:0051992">
    <property type="term" value="F:UDP-N-acetylmuramoyl-L-alanyl-D-glutamyl-meso-2,6-diaminopimelyl-D-alanyl-D-alanine:undecaprenyl-phosphate transferase activity"/>
    <property type="evidence" value="ECO:0007669"/>
    <property type="project" value="RHEA"/>
</dbReference>
<feature type="transmembrane region" description="Helical" evidence="7">
    <location>
        <begin position="47"/>
        <end position="69"/>
    </location>
</feature>
<dbReference type="InterPro" id="IPR003524">
    <property type="entry name" value="PNAcMuramoyl-5peptid_Trfase"/>
</dbReference>
<feature type="transmembrane region" description="Helical" evidence="7">
    <location>
        <begin position="149"/>
        <end position="168"/>
    </location>
</feature>
<dbReference type="HAMAP" id="MF_00038">
    <property type="entry name" value="MraY"/>
    <property type="match status" value="1"/>
</dbReference>
<dbReference type="GO" id="GO:0008963">
    <property type="term" value="F:phospho-N-acetylmuramoyl-pentapeptide-transferase activity"/>
    <property type="evidence" value="ECO:0007669"/>
    <property type="project" value="UniProtKB-UniRule"/>
</dbReference>
<comment type="subcellular location">
    <subcellularLocation>
        <location evidence="7">Cell membrane</location>
        <topology evidence="7">Multi-pass membrane protein</topology>
    </subcellularLocation>
    <subcellularLocation>
        <location evidence="1">Membrane</location>
        <topology evidence="1">Multi-pass membrane protein</topology>
    </subcellularLocation>
</comment>
<dbReference type="EC" id="2.7.8.13" evidence="7 8"/>
<feature type="transmembrane region" description="Helical" evidence="7">
    <location>
        <begin position="223"/>
        <end position="242"/>
    </location>
</feature>
<dbReference type="RefSeq" id="WP_078664584.1">
    <property type="nucleotide sequence ID" value="NZ_FUXM01000003.1"/>
</dbReference>
<feature type="transmembrane region" description="Helical" evidence="7">
    <location>
        <begin position="75"/>
        <end position="91"/>
    </location>
</feature>
<feature type="transmembrane region" description="Helical" evidence="7">
    <location>
        <begin position="302"/>
        <end position="322"/>
    </location>
</feature>
<dbReference type="PANTHER" id="PTHR22926">
    <property type="entry name" value="PHOSPHO-N-ACETYLMURAMOYL-PENTAPEPTIDE-TRANSFERASE"/>
    <property type="match status" value="1"/>
</dbReference>
<dbReference type="GO" id="GO:0008360">
    <property type="term" value="P:regulation of cell shape"/>
    <property type="evidence" value="ECO:0007669"/>
    <property type="project" value="UniProtKB-KW"/>
</dbReference>
<comment type="catalytic activity">
    <reaction evidence="7">
        <text>UDP-N-acetyl-alpha-D-muramoyl-L-alanyl-gamma-D-glutamyl-meso-2,6-diaminopimeloyl-D-alanyl-D-alanine + di-trans,octa-cis-undecaprenyl phosphate = di-trans,octa-cis-undecaprenyl diphospho-N-acetyl-alpha-D-muramoyl-L-alanyl-D-glutamyl-meso-2,6-diaminopimeloyl-D-alanyl-D-alanine + UMP</text>
        <dbReference type="Rhea" id="RHEA:28386"/>
        <dbReference type="ChEBI" id="CHEBI:57865"/>
        <dbReference type="ChEBI" id="CHEBI:60392"/>
        <dbReference type="ChEBI" id="CHEBI:61386"/>
        <dbReference type="ChEBI" id="CHEBI:61387"/>
        <dbReference type="EC" id="2.7.8.13"/>
    </reaction>
</comment>
<sequence>MVKIALVFALSALFTLVLGPVFLPWLRRLKFGQYIREDGPKAHQAKAGTPTMGGLMMLVSLLVVTPLLLPWQLETLVLLLFTIGYGLIGFVDDYIKVVMKRNLGLKAKQKMLAQTLLALALAWMAAYGLDHGPRIMLPVLGQPLDLSFPLFALFIWLVAVGTTNAVNLTDGLDGLAAGVTTIVALTYAVIGAGQGQPAAALFAAALAGACLGFLRYNRHPAQVFMGDTGSLALGGALTALAVVTRTELLLPVLGAVYAAETLSVIIQVISFKTTGKRVFRMSPLHHHFELGGWPESRVVRTFWSAAAIACAIGLLLWLAGMVG</sequence>
<feature type="binding site" evidence="9">
    <location>
        <position position="227"/>
    </location>
    <ligand>
        <name>Mg(2+)</name>
        <dbReference type="ChEBI" id="CHEBI:18420"/>
    </ligand>
</feature>
<feature type="binding site" evidence="9">
    <location>
        <position position="167"/>
    </location>
    <ligand>
        <name>Mg(2+)</name>
        <dbReference type="ChEBI" id="CHEBI:18420"/>
    </ligand>
</feature>
<keyword evidence="7" id="KW-0132">Cell division</keyword>
<comment type="cofactor">
    <cofactor evidence="7 9">
        <name>Mg(2+)</name>
        <dbReference type="ChEBI" id="CHEBI:18420"/>
    </cofactor>
</comment>
<keyword evidence="4 7" id="KW-0812">Transmembrane</keyword>
<dbReference type="InterPro" id="IPR018480">
    <property type="entry name" value="PNAcMuramoyl-5peptid_Trfase_CS"/>
</dbReference>
<protein>
    <recommendedName>
        <fullName evidence="7 8">Phospho-N-acetylmuramoyl-pentapeptide-transferase</fullName>
        <ecNumber evidence="7 8">2.7.8.13</ecNumber>
    </recommendedName>
    <alternativeName>
        <fullName evidence="7">UDP-MurNAc-pentapeptide phosphotransferase</fullName>
    </alternativeName>
</protein>
<dbReference type="EMBL" id="FUXM01000003">
    <property type="protein sequence ID" value="SJZ62212.1"/>
    <property type="molecule type" value="Genomic_DNA"/>
</dbReference>
<dbReference type="GO" id="GO:0051301">
    <property type="term" value="P:cell division"/>
    <property type="evidence" value="ECO:0007669"/>
    <property type="project" value="UniProtKB-KW"/>
</dbReference>
<keyword evidence="7" id="KW-0133">Cell shape</keyword>
<dbReference type="PROSITE" id="PS01348">
    <property type="entry name" value="MRAY_2"/>
    <property type="match status" value="1"/>
</dbReference>
<evidence type="ECO:0000256" key="1">
    <source>
        <dbReference type="ARBA" id="ARBA00004141"/>
    </source>
</evidence>
<dbReference type="GO" id="GO:0046872">
    <property type="term" value="F:metal ion binding"/>
    <property type="evidence" value="ECO:0007669"/>
    <property type="project" value="UniProtKB-KW"/>
</dbReference>
<keyword evidence="7 9" id="KW-0460">Magnesium</keyword>
<keyword evidence="7" id="KW-0131">Cell cycle</keyword>
<feature type="transmembrane region" description="Helical" evidence="7">
    <location>
        <begin position="6"/>
        <end position="26"/>
    </location>
</feature>
<gene>
    <name evidence="7" type="primary">mraY</name>
    <name evidence="10" type="ORF">SAMN02745885_00434</name>
</gene>
<dbReference type="OrthoDB" id="9805475at2"/>
<dbReference type="CDD" id="cd06852">
    <property type="entry name" value="GT_MraY"/>
    <property type="match status" value="1"/>
</dbReference>
<evidence type="ECO:0000256" key="4">
    <source>
        <dbReference type="ARBA" id="ARBA00022692"/>
    </source>
</evidence>
<keyword evidence="7 9" id="KW-0479">Metal-binding</keyword>
<proteinExistence type="inferred from homology"/>
<dbReference type="Pfam" id="PF00953">
    <property type="entry name" value="Glycos_transf_4"/>
    <property type="match status" value="1"/>
</dbReference>
<keyword evidence="3 7" id="KW-0808">Transferase</keyword>
<keyword evidence="6 7" id="KW-0472">Membrane</keyword>
<evidence type="ECO:0000256" key="5">
    <source>
        <dbReference type="ARBA" id="ARBA00022989"/>
    </source>
</evidence>
<feature type="transmembrane region" description="Helical" evidence="7">
    <location>
        <begin position="248"/>
        <end position="271"/>
    </location>
</feature>
<dbReference type="Proteomes" id="UP000189933">
    <property type="component" value="Unassembled WGS sequence"/>
</dbReference>
<organism evidence="10 11">
    <name type="scientific">Carboxydocella sporoproducens DSM 16521</name>
    <dbReference type="NCBI Taxonomy" id="1121270"/>
    <lineage>
        <taxon>Bacteria</taxon>
        <taxon>Bacillati</taxon>
        <taxon>Bacillota</taxon>
        <taxon>Clostridia</taxon>
        <taxon>Eubacteriales</taxon>
        <taxon>Clostridiales Family XVI. Incertae Sedis</taxon>
        <taxon>Carboxydocella</taxon>
    </lineage>
</organism>
<evidence type="ECO:0000256" key="6">
    <source>
        <dbReference type="ARBA" id="ARBA00023136"/>
    </source>
</evidence>
<dbReference type="NCBIfam" id="TIGR00445">
    <property type="entry name" value="mraY"/>
    <property type="match status" value="1"/>
</dbReference>
<evidence type="ECO:0000313" key="10">
    <source>
        <dbReference type="EMBL" id="SJZ62212.1"/>
    </source>
</evidence>
<keyword evidence="7" id="KW-0961">Cell wall biogenesis/degradation</keyword>
<evidence type="ECO:0000256" key="3">
    <source>
        <dbReference type="ARBA" id="ARBA00022679"/>
    </source>
</evidence>
<reference evidence="11" key="1">
    <citation type="submission" date="2017-02" db="EMBL/GenBank/DDBJ databases">
        <authorList>
            <person name="Varghese N."/>
            <person name="Submissions S."/>
        </authorList>
    </citation>
    <scope>NUCLEOTIDE SEQUENCE [LARGE SCALE GENOMIC DNA]</scope>
    <source>
        <strain evidence="11">DSM 16521</strain>
    </source>
</reference>
<dbReference type="PROSITE" id="PS01347">
    <property type="entry name" value="MRAY_1"/>
    <property type="match status" value="1"/>
</dbReference>
<keyword evidence="11" id="KW-1185">Reference proteome</keyword>
<keyword evidence="5 7" id="KW-1133">Transmembrane helix</keyword>
<evidence type="ECO:0000313" key="11">
    <source>
        <dbReference type="Proteomes" id="UP000189933"/>
    </source>
</evidence>
<dbReference type="InterPro" id="IPR000715">
    <property type="entry name" value="Glycosyl_transferase_4"/>
</dbReference>
<comment type="similarity">
    <text evidence="2 7">Belongs to the glycosyltransferase 4 family. MraY subfamily.</text>
</comment>
<name>A0A1T4M5L3_9FIRM</name>
<comment type="function">
    <text evidence="7">Catalyzes the initial step of the lipid cycle reactions in the biosynthesis of the cell wall peptidoglycan: transfers peptidoglycan precursor phospho-MurNAc-pentapeptide from UDP-MurNAc-pentapeptide onto the lipid carrier undecaprenyl phosphate, yielding undecaprenyl-pyrophosphoryl-MurNAc-pentapeptide, known as lipid I.</text>
</comment>
<dbReference type="AlphaFoldDB" id="A0A1T4M5L3"/>
<evidence type="ECO:0000256" key="9">
    <source>
        <dbReference type="PIRSR" id="PIRSR600715-1"/>
    </source>
</evidence>
<evidence type="ECO:0000256" key="7">
    <source>
        <dbReference type="HAMAP-Rule" id="MF_00038"/>
    </source>
</evidence>